<protein>
    <submittedName>
        <fullName evidence="1">Uncharacterized protein</fullName>
    </submittedName>
</protein>
<comment type="caution">
    <text evidence="1">The sequence shown here is derived from an EMBL/GenBank/DDBJ whole genome shotgun (WGS) entry which is preliminary data.</text>
</comment>
<organism evidence="1 2">
    <name type="scientific">Aspergillus granulosus</name>
    <dbReference type="NCBI Taxonomy" id="176169"/>
    <lineage>
        <taxon>Eukaryota</taxon>
        <taxon>Fungi</taxon>
        <taxon>Dikarya</taxon>
        <taxon>Ascomycota</taxon>
        <taxon>Pezizomycotina</taxon>
        <taxon>Eurotiomycetes</taxon>
        <taxon>Eurotiomycetidae</taxon>
        <taxon>Eurotiales</taxon>
        <taxon>Aspergillaceae</taxon>
        <taxon>Aspergillus</taxon>
        <taxon>Aspergillus subgen. Nidulantes</taxon>
    </lineage>
</organism>
<sequence>MMKCCVSQRSIRTPLSDHSSRTAAEIRSATTRHWLSDSYGQLSNSSGTRVGHQAWMMRLECLTTQRFYFNGYTAHVYSVSAYPVVLHGPS</sequence>
<accession>A0ABR4HIC1</accession>
<evidence type="ECO:0000313" key="1">
    <source>
        <dbReference type="EMBL" id="KAL2815156.1"/>
    </source>
</evidence>
<keyword evidence="2" id="KW-1185">Reference proteome</keyword>
<proteinExistence type="predicted"/>
<dbReference type="EMBL" id="JBFXLT010000029">
    <property type="protein sequence ID" value="KAL2815156.1"/>
    <property type="molecule type" value="Genomic_DNA"/>
</dbReference>
<evidence type="ECO:0000313" key="2">
    <source>
        <dbReference type="Proteomes" id="UP001610334"/>
    </source>
</evidence>
<reference evidence="1 2" key="1">
    <citation type="submission" date="2024-07" db="EMBL/GenBank/DDBJ databases">
        <title>Section-level genome sequencing and comparative genomics of Aspergillus sections Usti and Cavernicolus.</title>
        <authorList>
            <consortium name="Lawrence Berkeley National Laboratory"/>
            <person name="Nybo J.L."/>
            <person name="Vesth T.C."/>
            <person name="Theobald S."/>
            <person name="Frisvad J.C."/>
            <person name="Larsen T.O."/>
            <person name="Kjaerboelling I."/>
            <person name="Rothschild-Mancinelli K."/>
            <person name="Lyhne E.K."/>
            <person name="Kogle M.E."/>
            <person name="Barry K."/>
            <person name="Clum A."/>
            <person name="Na H."/>
            <person name="Ledsgaard L."/>
            <person name="Lin J."/>
            <person name="Lipzen A."/>
            <person name="Kuo A."/>
            <person name="Riley R."/>
            <person name="Mondo S."/>
            <person name="Labutti K."/>
            <person name="Haridas S."/>
            <person name="Pangalinan J."/>
            <person name="Salamov A.A."/>
            <person name="Simmons B.A."/>
            <person name="Magnuson J.K."/>
            <person name="Chen J."/>
            <person name="Drula E."/>
            <person name="Henrissat B."/>
            <person name="Wiebenga A."/>
            <person name="Lubbers R.J."/>
            <person name="Gomes A.C."/>
            <person name="Makela M.R."/>
            <person name="Stajich J."/>
            <person name="Grigoriev I.V."/>
            <person name="Mortensen U.H."/>
            <person name="De Vries R.P."/>
            <person name="Baker S.E."/>
            <person name="Andersen M.R."/>
        </authorList>
    </citation>
    <scope>NUCLEOTIDE SEQUENCE [LARGE SCALE GENOMIC DNA]</scope>
    <source>
        <strain evidence="1 2">CBS 588.65</strain>
    </source>
</reference>
<dbReference type="Proteomes" id="UP001610334">
    <property type="component" value="Unassembled WGS sequence"/>
</dbReference>
<gene>
    <name evidence="1" type="ORF">BJX63DRAFT_170780</name>
</gene>
<name>A0ABR4HIC1_9EURO</name>